<keyword evidence="1" id="KW-0472">Membrane</keyword>
<dbReference type="EMBL" id="BARV01005574">
    <property type="protein sequence ID" value="GAI16273.1"/>
    <property type="molecule type" value="Genomic_DNA"/>
</dbReference>
<keyword evidence="1" id="KW-0812">Transmembrane</keyword>
<evidence type="ECO:0000313" key="2">
    <source>
        <dbReference type="EMBL" id="GAI16273.1"/>
    </source>
</evidence>
<gene>
    <name evidence="2" type="ORF">S06H3_11479</name>
</gene>
<proteinExistence type="predicted"/>
<reference evidence="2" key="1">
    <citation type="journal article" date="2014" name="Front. Microbiol.">
        <title>High frequency of phylogenetically diverse reductive dehalogenase-homologous genes in deep subseafloor sedimentary metagenomes.</title>
        <authorList>
            <person name="Kawai M."/>
            <person name="Futagami T."/>
            <person name="Toyoda A."/>
            <person name="Takaki Y."/>
            <person name="Nishi S."/>
            <person name="Hori S."/>
            <person name="Arai W."/>
            <person name="Tsubouchi T."/>
            <person name="Morono Y."/>
            <person name="Uchiyama I."/>
            <person name="Ito T."/>
            <person name="Fujiyama A."/>
            <person name="Inagaki F."/>
            <person name="Takami H."/>
        </authorList>
    </citation>
    <scope>NUCLEOTIDE SEQUENCE</scope>
    <source>
        <strain evidence="2">Expedition CK06-06</strain>
    </source>
</reference>
<dbReference type="AlphaFoldDB" id="X1LAZ6"/>
<keyword evidence="1" id="KW-1133">Transmembrane helix</keyword>
<evidence type="ECO:0000256" key="1">
    <source>
        <dbReference type="SAM" id="Phobius"/>
    </source>
</evidence>
<feature type="transmembrane region" description="Helical" evidence="1">
    <location>
        <begin position="20"/>
        <end position="41"/>
    </location>
</feature>
<sequence>MKIKVGRTHRVAAENSSPHAIVIVATNVVAATGIVLALSPVRIKAAGNSFQDIITHIIDVAKRPGLATGNII</sequence>
<name>X1LAZ6_9ZZZZ</name>
<comment type="caution">
    <text evidence="2">The sequence shown here is derived from an EMBL/GenBank/DDBJ whole genome shotgun (WGS) entry which is preliminary data.</text>
</comment>
<accession>X1LAZ6</accession>
<protein>
    <submittedName>
        <fullName evidence="2">Uncharacterized protein</fullName>
    </submittedName>
</protein>
<organism evidence="2">
    <name type="scientific">marine sediment metagenome</name>
    <dbReference type="NCBI Taxonomy" id="412755"/>
    <lineage>
        <taxon>unclassified sequences</taxon>
        <taxon>metagenomes</taxon>
        <taxon>ecological metagenomes</taxon>
    </lineage>
</organism>